<dbReference type="SMART" id="SM00248">
    <property type="entry name" value="ANK"/>
    <property type="match status" value="5"/>
</dbReference>
<dbReference type="Gene3D" id="1.25.40.20">
    <property type="entry name" value="Ankyrin repeat-containing domain"/>
    <property type="match status" value="3"/>
</dbReference>
<keyword evidence="2 3" id="KW-0040">ANK repeat</keyword>
<evidence type="ECO:0000256" key="2">
    <source>
        <dbReference type="ARBA" id="ARBA00023043"/>
    </source>
</evidence>
<organism evidence="4 5">
    <name type="scientific">Trichogramma kaykai</name>
    <dbReference type="NCBI Taxonomy" id="54128"/>
    <lineage>
        <taxon>Eukaryota</taxon>
        <taxon>Metazoa</taxon>
        <taxon>Ecdysozoa</taxon>
        <taxon>Arthropoda</taxon>
        <taxon>Hexapoda</taxon>
        <taxon>Insecta</taxon>
        <taxon>Pterygota</taxon>
        <taxon>Neoptera</taxon>
        <taxon>Endopterygota</taxon>
        <taxon>Hymenoptera</taxon>
        <taxon>Apocrita</taxon>
        <taxon>Proctotrupomorpha</taxon>
        <taxon>Chalcidoidea</taxon>
        <taxon>Trichogrammatidae</taxon>
        <taxon>Trichogramma</taxon>
    </lineage>
</organism>
<dbReference type="InterPro" id="IPR002110">
    <property type="entry name" value="Ankyrin_rpt"/>
</dbReference>
<dbReference type="PROSITE" id="PS50297">
    <property type="entry name" value="ANK_REP_REGION"/>
    <property type="match status" value="1"/>
</dbReference>
<gene>
    <name evidence="4" type="ORF">TKK_012478</name>
</gene>
<dbReference type="PROSITE" id="PS50088">
    <property type="entry name" value="ANK_REPEAT"/>
    <property type="match status" value="2"/>
</dbReference>
<proteinExistence type="predicted"/>
<feature type="repeat" description="ANK" evidence="3">
    <location>
        <begin position="174"/>
        <end position="201"/>
    </location>
</feature>
<reference evidence="4 5" key="1">
    <citation type="journal article" date="2024" name="bioRxiv">
        <title>A reference genome for Trichogramma kaykai: A tiny desert-dwelling parasitoid wasp with competing sex-ratio distorters.</title>
        <authorList>
            <person name="Culotta J."/>
            <person name="Lindsey A.R."/>
        </authorList>
    </citation>
    <scope>NUCLEOTIDE SEQUENCE [LARGE SCALE GENOMIC DNA]</scope>
    <source>
        <strain evidence="4 5">KSX58</strain>
    </source>
</reference>
<evidence type="ECO:0000313" key="4">
    <source>
        <dbReference type="EMBL" id="KAL3393240.1"/>
    </source>
</evidence>
<evidence type="ECO:0000256" key="3">
    <source>
        <dbReference type="PROSITE-ProRule" id="PRU00023"/>
    </source>
</evidence>
<dbReference type="EMBL" id="JBJJXI010000100">
    <property type="protein sequence ID" value="KAL3393240.1"/>
    <property type="molecule type" value="Genomic_DNA"/>
</dbReference>
<dbReference type="SUPFAM" id="SSF48403">
    <property type="entry name" value="Ankyrin repeat"/>
    <property type="match status" value="1"/>
</dbReference>
<dbReference type="InterPro" id="IPR036770">
    <property type="entry name" value="Ankyrin_rpt-contain_sf"/>
</dbReference>
<comment type="caution">
    <text evidence="4">The sequence shown here is derived from an EMBL/GenBank/DDBJ whole genome shotgun (WGS) entry which is preliminary data.</text>
</comment>
<dbReference type="PANTHER" id="PTHR24178">
    <property type="entry name" value="MOLTING PROTEIN MLT-4"/>
    <property type="match status" value="1"/>
</dbReference>
<keyword evidence="5" id="KW-1185">Reference proteome</keyword>
<dbReference type="PANTHER" id="PTHR24178:SF41">
    <property type="entry name" value="ANKYRIN-2 ISOFORM X1"/>
    <property type="match status" value="1"/>
</dbReference>
<keyword evidence="1" id="KW-0677">Repeat</keyword>
<dbReference type="AlphaFoldDB" id="A0ABD2WKK3"/>
<dbReference type="Pfam" id="PF12796">
    <property type="entry name" value="Ank_2"/>
    <property type="match status" value="2"/>
</dbReference>
<evidence type="ECO:0000256" key="1">
    <source>
        <dbReference type="ARBA" id="ARBA00022737"/>
    </source>
</evidence>
<sequence>MTTSTLDIWPIVKAMNKNLPEAEKHQLLSHLHTMIDNWNQQSSGRERVPSWRGEFTNENIDCLLKEVVKDDKMKVIDFLIANEYEDEPDLDQHRKPILRRRTAVHVAANLKLMPQVYRLFEIYNKFHVNYEDDNGLTHFHAACMCGRLDVVKEFLNFQDPNSRPQGHTYPDPVLSLAVRHKRIKVIELLLKKGAEPNLANVEGWTPLHFICQDYDNDMGTLGRFFKICELRGKPVNVNAQTESGWTPLHVSMEHGNVALVEFLLDKGANPNAADLNGTTPLHVVCCKEYEEPDLLQRFFNWCEENGRMVDVNAVNVEGKTPLQWCKEHGHSRMAQLLRRKFAV</sequence>
<evidence type="ECO:0000313" key="5">
    <source>
        <dbReference type="Proteomes" id="UP001627154"/>
    </source>
</evidence>
<accession>A0ABD2WKK3</accession>
<protein>
    <submittedName>
        <fullName evidence="4">Uncharacterized protein</fullName>
    </submittedName>
</protein>
<dbReference type="Proteomes" id="UP001627154">
    <property type="component" value="Unassembled WGS sequence"/>
</dbReference>
<name>A0ABD2WKK3_9HYME</name>
<feature type="repeat" description="ANK" evidence="3">
    <location>
        <begin position="243"/>
        <end position="275"/>
    </location>
</feature>